<dbReference type="PROSITE" id="PS00903">
    <property type="entry name" value="CYT_DCMP_DEAMINASES_1"/>
    <property type="match status" value="1"/>
</dbReference>
<dbReference type="FunFam" id="3.40.140.10:FF:000008">
    <property type="entry name" value="Cytidine deaminase"/>
    <property type="match status" value="1"/>
</dbReference>
<evidence type="ECO:0000256" key="5">
    <source>
        <dbReference type="ARBA" id="ARBA00018266"/>
    </source>
</evidence>
<accession>A0A838Y080</accession>
<dbReference type="EMBL" id="JACERN010000007">
    <property type="protein sequence ID" value="MBA4707298.1"/>
    <property type="molecule type" value="Genomic_DNA"/>
</dbReference>
<dbReference type="Pfam" id="PF00383">
    <property type="entry name" value="dCMP_cyt_deam_1"/>
    <property type="match status" value="1"/>
</dbReference>
<evidence type="ECO:0000256" key="14">
    <source>
        <dbReference type="PIRSR" id="PIRSR606262-3"/>
    </source>
</evidence>
<evidence type="ECO:0000256" key="13">
    <source>
        <dbReference type="PIRSR" id="PIRSR606262-2"/>
    </source>
</evidence>
<comment type="caution">
    <text evidence="18">The sequence shown here is derived from an EMBL/GenBank/DDBJ whole genome shotgun (WGS) entry which is preliminary data.</text>
</comment>
<dbReference type="GO" id="GO:0008270">
    <property type="term" value="F:zinc ion binding"/>
    <property type="evidence" value="ECO:0007669"/>
    <property type="project" value="UniProtKB-UniRule"/>
</dbReference>
<dbReference type="GO" id="GO:0005829">
    <property type="term" value="C:cytosol"/>
    <property type="evidence" value="ECO:0007669"/>
    <property type="project" value="TreeGrafter"/>
</dbReference>
<dbReference type="GO" id="GO:0042802">
    <property type="term" value="F:identical protein binding"/>
    <property type="evidence" value="ECO:0007669"/>
    <property type="project" value="UniProtKB-ARBA"/>
</dbReference>
<dbReference type="InterPro" id="IPR016193">
    <property type="entry name" value="Cytidine_deaminase-like"/>
</dbReference>
<evidence type="ECO:0000256" key="4">
    <source>
        <dbReference type="ARBA" id="ARBA00012783"/>
    </source>
</evidence>
<evidence type="ECO:0000256" key="16">
    <source>
        <dbReference type="SAM" id="MobiDB-lite"/>
    </source>
</evidence>
<dbReference type="InterPro" id="IPR006262">
    <property type="entry name" value="Cyt_deam_tetra"/>
</dbReference>
<dbReference type="CDD" id="cd01283">
    <property type="entry name" value="cytidine_deaminase"/>
    <property type="match status" value="1"/>
</dbReference>
<evidence type="ECO:0000256" key="1">
    <source>
        <dbReference type="ARBA" id="ARBA00001947"/>
    </source>
</evidence>
<comment type="similarity">
    <text evidence="3 15">Belongs to the cytidine and deoxycytidylate deaminase family.</text>
</comment>
<comment type="function">
    <text evidence="2 15">This enzyme scavenges exogenous and endogenous cytidine and 2'-deoxycytidine for UMP synthesis.</text>
</comment>
<dbReference type="Proteomes" id="UP000545606">
    <property type="component" value="Unassembled WGS sequence"/>
</dbReference>
<dbReference type="SUPFAM" id="SSF53927">
    <property type="entry name" value="Cytidine deaminase-like"/>
    <property type="match status" value="1"/>
</dbReference>
<feature type="region of interest" description="Disordered" evidence="16">
    <location>
        <begin position="1"/>
        <end position="25"/>
    </location>
</feature>
<evidence type="ECO:0000256" key="7">
    <source>
        <dbReference type="ARBA" id="ARBA00022801"/>
    </source>
</evidence>
<feature type="binding site" evidence="13">
    <location>
        <begin position="69"/>
        <end position="75"/>
    </location>
    <ligand>
        <name>substrate</name>
    </ligand>
</feature>
<evidence type="ECO:0000256" key="10">
    <source>
        <dbReference type="ARBA" id="ARBA00049252"/>
    </source>
</evidence>
<dbReference type="GO" id="GO:0055086">
    <property type="term" value="P:nucleobase-containing small molecule metabolic process"/>
    <property type="evidence" value="ECO:0007669"/>
    <property type="project" value="UniProtKB-ARBA"/>
</dbReference>
<evidence type="ECO:0000256" key="11">
    <source>
        <dbReference type="ARBA" id="ARBA00049558"/>
    </source>
</evidence>
<feature type="active site" description="Proton donor" evidence="12">
    <location>
        <position position="82"/>
    </location>
</feature>
<protein>
    <recommendedName>
        <fullName evidence="5 15">Cytidine deaminase</fullName>
        <ecNumber evidence="4 15">3.5.4.5</ecNumber>
    </recommendedName>
    <alternativeName>
        <fullName evidence="9 15">Cytidine aminohydrolase</fullName>
    </alternativeName>
</protein>
<reference evidence="18 19" key="1">
    <citation type="submission" date="2020-07" db="EMBL/GenBank/DDBJ databases">
        <title>Draft genome sequence of violacein-producing bacteria and related species.</title>
        <authorList>
            <person name="Wilson H.S."/>
            <person name="De Leon M.E."/>
        </authorList>
    </citation>
    <scope>NUCLEOTIDE SEQUENCE [LARGE SCALE GENOMIC DNA]</scope>
    <source>
        <strain evidence="18 19">HSC-21Su07</strain>
    </source>
</reference>
<dbReference type="InterPro" id="IPR002125">
    <property type="entry name" value="CMP_dCMP_dom"/>
</dbReference>
<feature type="binding site" evidence="14">
    <location>
        <position position="117"/>
    </location>
    <ligand>
        <name>Zn(2+)</name>
        <dbReference type="ChEBI" id="CHEBI:29105"/>
        <note>catalytic</note>
    </ligand>
</feature>
<dbReference type="NCBIfam" id="NF004064">
    <property type="entry name" value="PRK05578.1"/>
    <property type="match status" value="1"/>
</dbReference>
<dbReference type="EC" id="3.5.4.5" evidence="4 15"/>
<dbReference type="PROSITE" id="PS51747">
    <property type="entry name" value="CYT_DCMP_DEAMINASES_2"/>
    <property type="match status" value="1"/>
</dbReference>
<proteinExistence type="inferred from homology"/>
<keyword evidence="19" id="KW-1185">Reference proteome</keyword>
<evidence type="ECO:0000256" key="15">
    <source>
        <dbReference type="RuleBase" id="RU364006"/>
    </source>
</evidence>
<evidence type="ECO:0000256" key="12">
    <source>
        <dbReference type="PIRSR" id="PIRSR606262-1"/>
    </source>
</evidence>
<dbReference type="GO" id="GO:0004126">
    <property type="term" value="F:cytidine deaminase activity"/>
    <property type="evidence" value="ECO:0007669"/>
    <property type="project" value="UniProtKB-UniRule"/>
</dbReference>
<evidence type="ECO:0000256" key="2">
    <source>
        <dbReference type="ARBA" id="ARBA00003949"/>
    </source>
</evidence>
<dbReference type="AlphaFoldDB" id="A0A838Y080"/>
<feature type="binding site" evidence="14">
    <location>
        <position position="80"/>
    </location>
    <ligand>
        <name>Zn(2+)</name>
        <dbReference type="ChEBI" id="CHEBI:29105"/>
        <note>catalytic</note>
    </ligand>
</feature>
<keyword evidence="8 14" id="KW-0862">Zinc</keyword>
<comment type="catalytic activity">
    <reaction evidence="11 15">
        <text>cytidine + H2O + H(+) = uridine + NH4(+)</text>
        <dbReference type="Rhea" id="RHEA:16069"/>
        <dbReference type="ChEBI" id="CHEBI:15377"/>
        <dbReference type="ChEBI" id="CHEBI:15378"/>
        <dbReference type="ChEBI" id="CHEBI:16704"/>
        <dbReference type="ChEBI" id="CHEBI:17562"/>
        <dbReference type="ChEBI" id="CHEBI:28938"/>
        <dbReference type="EC" id="3.5.4.5"/>
    </reaction>
</comment>
<evidence type="ECO:0000256" key="6">
    <source>
        <dbReference type="ARBA" id="ARBA00022723"/>
    </source>
</evidence>
<evidence type="ECO:0000313" key="19">
    <source>
        <dbReference type="Proteomes" id="UP000545606"/>
    </source>
</evidence>
<evidence type="ECO:0000259" key="17">
    <source>
        <dbReference type="PROSITE" id="PS51747"/>
    </source>
</evidence>
<gene>
    <name evidence="18" type="ORF">H2Z84_02685</name>
</gene>
<dbReference type="PANTHER" id="PTHR11644:SF2">
    <property type="entry name" value="CYTIDINE DEAMINASE"/>
    <property type="match status" value="1"/>
</dbReference>
<dbReference type="NCBIfam" id="TIGR01354">
    <property type="entry name" value="cyt_deam_tetra"/>
    <property type="match status" value="1"/>
</dbReference>
<evidence type="ECO:0000256" key="3">
    <source>
        <dbReference type="ARBA" id="ARBA00006576"/>
    </source>
</evidence>
<evidence type="ECO:0000313" key="18">
    <source>
        <dbReference type="EMBL" id="MBA4707298.1"/>
    </source>
</evidence>
<sequence length="164" mass="17355">MTAVKHGSKITRPASGSDNMPQHTPTPAQWAALEQAARDAARRAYVPYSRFAVGAAILDAQGQIHPGCNVENASYGLANCAERTAIYSARVLHDLQEIVAVCVYTPTATPTSPCGACRQVLNEFGPGMLVRCICDGSERIDTTLDVLLPHAFGPKNLSDAASST</sequence>
<keyword evidence="7 15" id="KW-0378">Hydrolase</keyword>
<dbReference type="InterPro" id="IPR050202">
    <property type="entry name" value="Cyt/Deoxycyt_deaminase"/>
</dbReference>
<dbReference type="PANTHER" id="PTHR11644">
    <property type="entry name" value="CYTIDINE DEAMINASE"/>
    <property type="match status" value="1"/>
</dbReference>
<dbReference type="GO" id="GO:0072527">
    <property type="term" value="P:pyrimidine-containing compound metabolic process"/>
    <property type="evidence" value="ECO:0007669"/>
    <property type="project" value="UniProtKB-ARBA"/>
</dbReference>
<evidence type="ECO:0000256" key="8">
    <source>
        <dbReference type="ARBA" id="ARBA00022833"/>
    </source>
</evidence>
<name>A0A838Y080_9NEIS</name>
<feature type="domain" description="CMP/dCMP-type deaminase" evidence="17">
    <location>
        <begin position="28"/>
        <end position="155"/>
    </location>
</feature>
<feature type="binding site" evidence="14">
    <location>
        <position position="114"/>
    </location>
    <ligand>
        <name>Zn(2+)</name>
        <dbReference type="ChEBI" id="CHEBI:29105"/>
        <note>catalytic</note>
    </ligand>
</feature>
<comment type="catalytic activity">
    <reaction evidence="10 15">
        <text>2'-deoxycytidine + H2O + H(+) = 2'-deoxyuridine + NH4(+)</text>
        <dbReference type="Rhea" id="RHEA:13433"/>
        <dbReference type="ChEBI" id="CHEBI:15377"/>
        <dbReference type="ChEBI" id="CHEBI:15378"/>
        <dbReference type="ChEBI" id="CHEBI:15698"/>
        <dbReference type="ChEBI" id="CHEBI:16450"/>
        <dbReference type="ChEBI" id="CHEBI:28938"/>
        <dbReference type="EC" id="3.5.4.5"/>
    </reaction>
</comment>
<evidence type="ECO:0000256" key="9">
    <source>
        <dbReference type="ARBA" id="ARBA00032005"/>
    </source>
</evidence>
<dbReference type="Gene3D" id="3.40.140.10">
    <property type="entry name" value="Cytidine Deaminase, domain 2"/>
    <property type="match status" value="1"/>
</dbReference>
<feature type="compositionally biased region" description="Polar residues" evidence="16">
    <location>
        <begin position="14"/>
        <end position="25"/>
    </location>
</feature>
<dbReference type="InterPro" id="IPR016192">
    <property type="entry name" value="APOBEC/CMP_deaminase_Zn-bd"/>
</dbReference>
<organism evidence="18 19">
    <name type="scientific">Aquitalea aquatica</name>
    <dbReference type="NCBI Taxonomy" id="3044273"/>
    <lineage>
        <taxon>Bacteria</taxon>
        <taxon>Pseudomonadati</taxon>
        <taxon>Pseudomonadota</taxon>
        <taxon>Betaproteobacteria</taxon>
        <taxon>Neisseriales</taxon>
        <taxon>Chromobacteriaceae</taxon>
        <taxon>Aquitalea</taxon>
    </lineage>
</organism>
<keyword evidence="6 14" id="KW-0479">Metal-binding</keyword>
<comment type="cofactor">
    <cofactor evidence="1 14 15">
        <name>Zn(2+)</name>
        <dbReference type="ChEBI" id="CHEBI:29105"/>
    </cofactor>
</comment>